<protein>
    <recommendedName>
        <fullName evidence="4">HTH marR-type domain-containing protein</fullName>
    </recommendedName>
</protein>
<evidence type="ECO:0008006" key="4">
    <source>
        <dbReference type="Google" id="ProtNLM"/>
    </source>
</evidence>
<dbReference type="PANTHER" id="PTHR18964:SF149">
    <property type="entry name" value="BIFUNCTIONAL UDP-N-ACETYLGLUCOSAMINE 2-EPIMERASE_N-ACETYLMANNOSAMINE KINASE"/>
    <property type="match status" value="1"/>
</dbReference>
<evidence type="ECO:0000256" key="1">
    <source>
        <dbReference type="ARBA" id="ARBA00006479"/>
    </source>
</evidence>
<dbReference type="AlphaFoldDB" id="A0A211ZIQ4"/>
<dbReference type="InterPro" id="IPR036390">
    <property type="entry name" value="WH_DNA-bd_sf"/>
</dbReference>
<comment type="caution">
    <text evidence="2">The sequence shown here is derived from an EMBL/GenBank/DDBJ whole genome shotgun (WGS) entry which is preliminary data.</text>
</comment>
<dbReference type="Gene3D" id="3.30.420.40">
    <property type="match status" value="2"/>
</dbReference>
<dbReference type="SUPFAM" id="SSF46785">
    <property type="entry name" value="Winged helix' DNA-binding domain"/>
    <property type="match status" value="1"/>
</dbReference>
<dbReference type="EMBL" id="NHON01000043">
    <property type="protein sequence ID" value="OWJ65130.1"/>
    <property type="molecule type" value="Genomic_DNA"/>
</dbReference>
<dbReference type="InterPro" id="IPR000600">
    <property type="entry name" value="ROK"/>
</dbReference>
<keyword evidence="3" id="KW-1185">Reference proteome</keyword>
<dbReference type="PANTHER" id="PTHR18964">
    <property type="entry name" value="ROK (REPRESSOR, ORF, KINASE) FAMILY"/>
    <property type="match status" value="1"/>
</dbReference>
<dbReference type="STRING" id="1122125.GCA_000423185_02574"/>
<name>A0A211ZIQ4_9PROT</name>
<accession>A0A211ZIQ4</accession>
<comment type="similarity">
    <text evidence="1">Belongs to the ROK (NagC/XylR) family.</text>
</comment>
<gene>
    <name evidence="2" type="ORF">BWR60_21305</name>
</gene>
<dbReference type="RefSeq" id="WP_088153027.1">
    <property type="nucleotide sequence ID" value="NZ_NHON01000043.1"/>
</dbReference>
<evidence type="ECO:0000313" key="3">
    <source>
        <dbReference type="Proteomes" id="UP000196655"/>
    </source>
</evidence>
<dbReference type="Gene3D" id="1.10.10.10">
    <property type="entry name" value="Winged helix-like DNA-binding domain superfamily/Winged helix DNA-binding domain"/>
    <property type="match status" value="1"/>
</dbReference>
<dbReference type="OrthoDB" id="9810372at2"/>
<dbReference type="SUPFAM" id="SSF53067">
    <property type="entry name" value="Actin-like ATPase domain"/>
    <property type="match status" value="2"/>
</dbReference>
<proteinExistence type="inferred from homology"/>
<dbReference type="InterPro" id="IPR036388">
    <property type="entry name" value="WH-like_DNA-bd_sf"/>
</dbReference>
<organism evidence="2 3">
    <name type="scientific">Inquilinus limosus</name>
    <dbReference type="NCBI Taxonomy" id="171674"/>
    <lineage>
        <taxon>Bacteria</taxon>
        <taxon>Pseudomonadati</taxon>
        <taxon>Pseudomonadota</taxon>
        <taxon>Alphaproteobacteria</taxon>
        <taxon>Rhodospirillales</taxon>
        <taxon>Rhodospirillaceae</taxon>
        <taxon>Inquilinus</taxon>
    </lineage>
</organism>
<sequence>MARGTGELDLRGRDASELLRLIHRRGGLSRIEAARELGLSASAMTPLVRTLIGHGLLRETGAKASGGGRPRVMLDLDPGYGTLLGLHLGPDSAQLVIADLAGAPQQSPIPLPAPANDDPSPLVDALDRLRRQGGPGWDALAAGGVVLGEVGPRRAEVIGAGQRLTAALQDAFGIGVAAETPSNAIVVAERMLGLARAYENYAVVSLQNEIGSGISINGDVYRGKGQAGEIGHLSLAPYSGAACRCGKCGCLASLASLSAISRQALKRGLSDDIAVLAHIASQGDPEAIEIFDCAGRWIGQALAQVANLFDLEAIVFRAPQPALNIYLLKALNESFRAHGYNFDECRTGIVISPDEGDGYLRGAVGLALDLLLRQGGMRRPP</sequence>
<dbReference type="Proteomes" id="UP000196655">
    <property type="component" value="Unassembled WGS sequence"/>
</dbReference>
<dbReference type="Pfam" id="PF00480">
    <property type="entry name" value="ROK"/>
    <property type="match status" value="1"/>
</dbReference>
<dbReference type="InterPro" id="IPR043129">
    <property type="entry name" value="ATPase_NBD"/>
</dbReference>
<reference evidence="3" key="1">
    <citation type="submission" date="2017-05" db="EMBL/GenBank/DDBJ databases">
        <authorList>
            <person name="Macchi M."/>
            <person name="Festa S."/>
            <person name="Coppotelli B.M."/>
            <person name="Morelli I.S."/>
        </authorList>
    </citation>
    <scope>NUCLEOTIDE SEQUENCE [LARGE SCALE GENOMIC DNA]</scope>
    <source>
        <strain evidence="3">I</strain>
    </source>
</reference>
<evidence type="ECO:0000313" key="2">
    <source>
        <dbReference type="EMBL" id="OWJ65130.1"/>
    </source>
</evidence>